<dbReference type="CDD" id="cd16917">
    <property type="entry name" value="HATPase_UhpB-NarQ-NarX-like"/>
    <property type="match status" value="1"/>
</dbReference>
<evidence type="ECO:0000256" key="7">
    <source>
        <dbReference type="ARBA" id="ARBA00022840"/>
    </source>
</evidence>
<evidence type="ECO:0000313" key="13">
    <source>
        <dbReference type="Proteomes" id="UP001519363"/>
    </source>
</evidence>
<comment type="caution">
    <text evidence="12">The sequence shown here is derived from an EMBL/GenBank/DDBJ whole genome shotgun (WGS) entry which is preliminary data.</text>
</comment>
<evidence type="ECO:0000256" key="8">
    <source>
        <dbReference type="ARBA" id="ARBA00023012"/>
    </source>
</evidence>
<proteinExistence type="predicted"/>
<feature type="domain" description="Signal transduction histidine kinase subgroup 3 dimerisation and phosphoacceptor" evidence="10">
    <location>
        <begin position="223"/>
        <end position="290"/>
    </location>
</feature>
<dbReference type="InterPro" id="IPR050482">
    <property type="entry name" value="Sensor_HK_TwoCompSys"/>
</dbReference>
<keyword evidence="3" id="KW-0597">Phosphoprotein</keyword>
<sequence>MRASGGERRGRWAAVGTPWEVLVRSPLRLPFSSWPWRSLCYLLGTLPISVVWLAAVLPLGPWAGVPLRAVERWRLLLLDGTVPPADGPRRSPRQLLRERSTWWALLYGLMMIPLGVVDLCVLVLFLGIPLTLLGLPLWQAAGAGDELRTVLGISTTSPAGLVAVVLIGALLGLLAAYLLTAVAWGRATVARLVLVGAREQELSDRVVELRSSRLRLVDAFEVERRRIERDLHDGAQQRLLSLIMTLGLVRLELAEGPAPARELAEKAQRDAQSALAELRDLVHGIQPAVLIDSGLAAALVELAERCPVPVELDLDLPARLPGVLESTAYFSVSEALANVAKHSAASRAWVLARREAGLLRITVRDNGIGGADPAGAGLTGLADRLGAVDGGLTVHSPDGGPTTLTLELPCAS</sequence>
<dbReference type="Pfam" id="PF13796">
    <property type="entry name" value="Sensor"/>
    <property type="match status" value="1"/>
</dbReference>
<dbReference type="Proteomes" id="UP001519363">
    <property type="component" value="Unassembled WGS sequence"/>
</dbReference>
<dbReference type="SUPFAM" id="SSF55874">
    <property type="entry name" value="ATPase domain of HSP90 chaperone/DNA topoisomerase II/histidine kinase"/>
    <property type="match status" value="1"/>
</dbReference>
<feature type="transmembrane region" description="Helical" evidence="9">
    <location>
        <begin position="41"/>
        <end position="65"/>
    </location>
</feature>
<keyword evidence="6 12" id="KW-0418">Kinase</keyword>
<evidence type="ECO:0000259" key="11">
    <source>
        <dbReference type="Pfam" id="PF13796"/>
    </source>
</evidence>
<protein>
    <recommendedName>
        <fullName evidence="2">histidine kinase</fullName>
        <ecNumber evidence="2">2.7.13.3</ecNumber>
    </recommendedName>
</protein>
<dbReference type="RefSeq" id="WP_209707554.1">
    <property type="nucleotide sequence ID" value="NZ_JAGIOO010000001.1"/>
</dbReference>
<evidence type="ECO:0000256" key="2">
    <source>
        <dbReference type="ARBA" id="ARBA00012438"/>
    </source>
</evidence>
<dbReference type="GO" id="GO:0016301">
    <property type="term" value="F:kinase activity"/>
    <property type="evidence" value="ECO:0007669"/>
    <property type="project" value="UniProtKB-KW"/>
</dbReference>
<dbReference type="InterPro" id="IPR025828">
    <property type="entry name" value="Put_sensor_dom"/>
</dbReference>
<organism evidence="12 13">
    <name type="scientific">Crossiella equi</name>
    <dbReference type="NCBI Taxonomy" id="130796"/>
    <lineage>
        <taxon>Bacteria</taxon>
        <taxon>Bacillati</taxon>
        <taxon>Actinomycetota</taxon>
        <taxon>Actinomycetes</taxon>
        <taxon>Pseudonocardiales</taxon>
        <taxon>Pseudonocardiaceae</taxon>
        <taxon>Crossiella</taxon>
    </lineage>
</organism>
<keyword evidence="4" id="KW-0808">Transferase</keyword>
<reference evidence="12 13" key="1">
    <citation type="submission" date="2021-03" db="EMBL/GenBank/DDBJ databases">
        <title>Sequencing the genomes of 1000 actinobacteria strains.</title>
        <authorList>
            <person name="Klenk H.-P."/>
        </authorList>
    </citation>
    <scope>NUCLEOTIDE SEQUENCE [LARGE SCALE GENOMIC DNA]</scope>
    <source>
        <strain evidence="12 13">DSM 44580</strain>
    </source>
</reference>
<keyword evidence="9" id="KW-0472">Membrane</keyword>
<evidence type="ECO:0000256" key="5">
    <source>
        <dbReference type="ARBA" id="ARBA00022741"/>
    </source>
</evidence>
<evidence type="ECO:0000256" key="3">
    <source>
        <dbReference type="ARBA" id="ARBA00022553"/>
    </source>
</evidence>
<keyword evidence="5" id="KW-0547">Nucleotide-binding</keyword>
<evidence type="ECO:0000256" key="6">
    <source>
        <dbReference type="ARBA" id="ARBA00022777"/>
    </source>
</evidence>
<keyword evidence="7" id="KW-0067">ATP-binding</keyword>
<feature type="domain" description="Putative sensor" evidence="11">
    <location>
        <begin position="46"/>
        <end position="194"/>
    </location>
</feature>
<dbReference type="EMBL" id="JAGIOO010000001">
    <property type="protein sequence ID" value="MBP2478449.1"/>
    <property type="molecule type" value="Genomic_DNA"/>
</dbReference>
<comment type="catalytic activity">
    <reaction evidence="1">
        <text>ATP + protein L-histidine = ADP + protein N-phospho-L-histidine.</text>
        <dbReference type="EC" id="2.7.13.3"/>
    </reaction>
</comment>
<keyword evidence="9" id="KW-1133">Transmembrane helix</keyword>
<dbReference type="EC" id="2.7.13.3" evidence="2"/>
<evidence type="ECO:0000259" key="10">
    <source>
        <dbReference type="Pfam" id="PF07730"/>
    </source>
</evidence>
<evidence type="ECO:0000313" key="12">
    <source>
        <dbReference type="EMBL" id="MBP2478449.1"/>
    </source>
</evidence>
<dbReference type="InterPro" id="IPR011712">
    <property type="entry name" value="Sig_transdc_His_kin_sub3_dim/P"/>
</dbReference>
<feature type="transmembrane region" description="Helical" evidence="9">
    <location>
        <begin position="161"/>
        <end position="184"/>
    </location>
</feature>
<dbReference type="PANTHER" id="PTHR24421">
    <property type="entry name" value="NITRATE/NITRITE SENSOR PROTEIN NARX-RELATED"/>
    <property type="match status" value="1"/>
</dbReference>
<accession>A0ABS5AQF5</accession>
<keyword evidence="9" id="KW-0812">Transmembrane</keyword>
<dbReference type="Pfam" id="PF07730">
    <property type="entry name" value="HisKA_3"/>
    <property type="match status" value="1"/>
</dbReference>
<feature type="transmembrane region" description="Helical" evidence="9">
    <location>
        <begin position="102"/>
        <end position="128"/>
    </location>
</feature>
<keyword evidence="8" id="KW-0902">Two-component regulatory system</keyword>
<dbReference type="InterPro" id="IPR036890">
    <property type="entry name" value="HATPase_C_sf"/>
</dbReference>
<name>A0ABS5AQF5_9PSEU</name>
<dbReference type="Gene3D" id="1.20.5.1930">
    <property type="match status" value="1"/>
</dbReference>
<dbReference type="Gene3D" id="3.30.565.10">
    <property type="entry name" value="Histidine kinase-like ATPase, C-terminal domain"/>
    <property type="match status" value="1"/>
</dbReference>
<evidence type="ECO:0000256" key="4">
    <source>
        <dbReference type="ARBA" id="ARBA00022679"/>
    </source>
</evidence>
<evidence type="ECO:0000256" key="9">
    <source>
        <dbReference type="SAM" id="Phobius"/>
    </source>
</evidence>
<gene>
    <name evidence="12" type="ORF">JOF53_007321</name>
</gene>
<dbReference type="PANTHER" id="PTHR24421:SF10">
    <property type="entry name" value="NITRATE_NITRITE SENSOR PROTEIN NARQ"/>
    <property type="match status" value="1"/>
</dbReference>
<keyword evidence="13" id="KW-1185">Reference proteome</keyword>
<evidence type="ECO:0000256" key="1">
    <source>
        <dbReference type="ARBA" id="ARBA00000085"/>
    </source>
</evidence>